<keyword evidence="4 8" id="KW-1133">Transmembrane helix</keyword>
<organism evidence="9 10">
    <name type="scientific">Buchnera aphidicola</name>
    <name type="common">Macrosiphum gaurae</name>
    <dbReference type="NCBI Taxonomy" id="2315801"/>
    <lineage>
        <taxon>Bacteria</taxon>
        <taxon>Pseudomonadati</taxon>
        <taxon>Pseudomonadota</taxon>
        <taxon>Gammaproteobacteria</taxon>
        <taxon>Enterobacterales</taxon>
        <taxon>Erwiniaceae</taxon>
        <taxon>Buchnera</taxon>
    </lineage>
</organism>
<comment type="function">
    <text evidence="8">Essential cell division protein. May link together the upstream cell division proteins, which are predominantly cytoplasmic, with the downstream cell division proteins, which are predominantly extracellular.</text>
</comment>
<evidence type="ECO:0000256" key="7">
    <source>
        <dbReference type="ARBA" id="ARBA00023306"/>
    </source>
</evidence>
<reference evidence="9 10" key="1">
    <citation type="submission" date="2018-12" db="EMBL/GenBank/DDBJ databases">
        <authorList>
            <person name="Chong R.A."/>
        </authorList>
    </citation>
    <scope>NUCLEOTIDE SEQUENCE [LARGE SCALE GENOMIC DNA]</scope>
    <source>
        <strain evidence="9 10">Mga</strain>
    </source>
</reference>
<comment type="subcellular location">
    <subcellularLocation>
        <location evidence="8">Cell membrane</location>
        <topology evidence="8">Single-pass type II membrane protein</topology>
    </subcellularLocation>
    <text evidence="8">Localizes to the division septum.</text>
</comment>
<evidence type="ECO:0000256" key="1">
    <source>
        <dbReference type="ARBA" id="ARBA00022475"/>
    </source>
</evidence>
<evidence type="ECO:0000313" key="9">
    <source>
        <dbReference type="EMBL" id="QCI22859.1"/>
    </source>
</evidence>
<gene>
    <name evidence="8" type="primary">ftsB</name>
    <name evidence="9" type="ORF">D9V72_02135</name>
</gene>
<evidence type="ECO:0000256" key="2">
    <source>
        <dbReference type="ARBA" id="ARBA00022618"/>
    </source>
</evidence>
<evidence type="ECO:0000256" key="3">
    <source>
        <dbReference type="ARBA" id="ARBA00022692"/>
    </source>
</evidence>
<dbReference type="GO" id="GO:0032153">
    <property type="term" value="C:cell division site"/>
    <property type="evidence" value="ECO:0007669"/>
    <property type="project" value="UniProtKB-UniRule"/>
</dbReference>
<dbReference type="GO" id="GO:0043093">
    <property type="term" value="P:FtsZ-dependent cytokinesis"/>
    <property type="evidence" value="ECO:0007669"/>
    <property type="project" value="UniProtKB-UniRule"/>
</dbReference>
<keyword evidence="3 8" id="KW-0812">Transmembrane</keyword>
<comment type="similarity">
    <text evidence="8">Belongs to the FtsB family.</text>
</comment>
<dbReference type="InterPro" id="IPR023081">
    <property type="entry name" value="Cell_div_FtsB"/>
</dbReference>
<dbReference type="OrthoDB" id="7061211at2"/>
<dbReference type="PANTHER" id="PTHR37485:SF1">
    <property type="entry name" value="CELL DIVISION PROTEIN FTSB"/>
    <property type="match status" value="1"/>
</dbReference>
<evidence type="ECO:0000313" key="10">
    <source>
        <dbReference type="Proteomes" id="UP000298716"/>
    </source>
</evidence>
<dbReference type="RefSeq" id="WP_158355089.1">
    <property type="nucleotide sequence ID" value="NZ_CP034867.1"/>
</dbReference>
<evidence type="ECO:0000256" key="6">
    <source>
        <dbReference type="ARBA" id="ARBA00023136"/>
    </source>
</evidence>
<keyword evidence="1 8" id="KW-1003">Cell membrane</keyword>
<dbReference type="AlphaFoldDB" id="A0A4D6Y216"/>
<sequence>MKILKIFFFSLLLWLQYSLWIGKNGIIDYIKIYKKVAMQKKNNEFLEMRNNQIILEIKKFHNHINDNKKKYEIYMNFFK</sequence>
<keyword evidence="7 8" id="KW-0131">Cell cycle</keyword>
<dbReference type="InterPro" id="IPR007060">
    <property type="entry name" value="FtsL/DivIC"/>
</dbReference>
<accession>A0A4D6Y216</accession>
<dbReference type="EMBL" id="CP034867">
    <property type="protein sequence ID" value="QCI22859.1"/>
    <property type="molecule type" value="Genomic_DNA"/>
</dbReference>
<dbReference type="Pfam" id="PF04977">
    <property type="entry name" value="DivIC"/>
    <property type="match status" value="1"/>
</dbReference>
<dbReference type="PANTHER" id="PTHR37485">
    <property type="entry name" value="CELL DIVISION PROTEIN FTSB"/>
    <property type="match status" value="1"/>
</dbReference>
<dbReference type="GO" id="GO:0005886">
    <property type="term" value="C:plasma membrane"/>
    <property type="evidence" value="ECO:0007669"/>
    <property type="project" value="UniProtKB-SubCell"/>
</dbReference>
<proteinExistence type="inferred from homology"/>
<keyword evidence="6 8" id="KW-0472">Membrane</keyword>
<dbReference type="GO" id="GO:0030428">
    <property type="term" value="C:cell septum"/>
    <property type="evidence" value="ECO:0007669"/>
    <property type="project" value="TreeGrafter"/>
</dbReference>
<protein>
    <recommendedName>
        <fullName evidence="8">Cell division protein FtsB</fullName>
    </recommendedName>
</protein>
<dbReference type="Proteomes" id="UP000298716">
    <property type="component" value="Chromosome"/>
</dbReference>
<keyword evidence="2 8" id="KW-0132">Cell division</keyword>
<evidence type="ECO:0000256" key="8">
    <source>
        <dbReference type="HAMAP-Rule" id="MF_00599"/>
    </source>
</evidence>
<name>A0A4D6Y216_9GAMM</name>
<keyword evidence="5" id="KW-0175">Coiled coil</keyword>
<dbReference type="HAMAP" id="MF_00599">
    <property type="entry name" value="FtsB"/>
    <property type="match status" value="1"/>
</dbReference>
<feature type="topological domain" description="Cytoplasmic" evidence="8">
    <location>
        <begin position="1"/>
        <end position="3"/>
    </location>
</feature>
<evidence type="ECO:0000256" key="4">
    <source>
        <dbReference type="ARBA" id="ARBA00022989"/>
    </source>
</evidence>
<feature type="topological domain" description="Extracellular" evidence="8">
    <location>
        <begin position="22"/>
        <end position="79"/>
    </location>
</feature>
<reference evidence="9 10" key="2">
    <citation type="submission" date="2019-05" db="EMBL/GenBank/DDBJ databases">
        <title>Genome evolution of the obligate endosymbiont Buchnera aphidicola.</title>
        <authorList>
            <person name="Moran N.A."/>
        </authorList>
    </citation>
    <scope>NUCLEOTIDE SEQUENCE [LARGE SCALE GENOMIC DNA]</scope>
    <source>
        <strain evidence="9 10">Mga</strain>
    </source>
</reference>
<evidence type="ECO:0000256" key="5">
    <source>
        <dbReference type="ARBA" id="ARBA00023054"/>
    </source>
</evidence>